<dbReference type="SUPFAM" id="SSF56784">
    <property type="entry name" value="HAD-like"/>
    <property type="match status" value="1"/>
</dbReference>
<dbReference type="Gene3D" id="1.10.260.80">
    <property type="match status" value="1"/>
</dbReference>
<accession>A0AA48HHF4</accession>
<dbReference type="NCBIfam" id="TIGR01549">
    <property type="entry name" value="HAD-SF-IA-v1"/>
    <property type="match status" value="1"/>
</dbReference>
<proteinExistence type="predicted"/>
<dbReference type="InterPro" id="IPR041492">
    <property type="entry name" value="HAD_2"/>
</dbReference>
<evidence type="ECO:0000313" key="2">
    <source>
        <dbReference type="Proteomes" id="UP001333710"/>
    </source>
</evidence>
<dbReference type="PANTHER" id="PTHR43885:SF1">
    <property type="entry name" value="SUPERFAMILY HYDROLASE, PUTATIVE (AFU_ORTHOLOGUE AFUA_4G13290)-RELATED"/>
    <property type="match status" value="1"/>
</dbReference>
<dbReference type="KEGG" id="pmaw:MACH26_02420"/>
<dbReference type="PANTHER" id="PTHR43885">
    <property type="entry name" value="HALOACID DEHALOGENASE-LIKE HYDROLASE"/>
    <property type="match status" value="1"/>
</dbReference>
<dbReference type="RefSeq" id="WP_338290542.1">
    <property type="nucleotide sequence ID" value="NZ_AP027272.1"/>
</dbReference>
<dbReference type="InterPro" id="IPR036412">
    <property type="entry name" value="HAD-like_sf"/>
</dbReference>
<dbReference type="Pfam" id="PF13419">
    <property type="entry name" value="HAD_2"/>
    <property type="match status" value="1"/>
</dbReference>
<name>A0AA48HHF4_9ALTE</name>
<gene>
    <name evidence="1" type="ORF">MACH26_02420</name>
</gene>
<dbReference type="EMBL" id="AP027272">
    <property type="protein sequence ID" value="BDX04721.1"/>
    <property type="molecule type" value="Genomic_DNA"/>
</dbReference>
<protein>
    <submittedName>
        <fullName evidence="1">Phosphatase</fullName>
    </submittedName>
</protein>
<dbReference type="AlphaFoldDB" id="A0AA48HHF4"/>
<reference evidence="1" key="1">
    <citation type="submission" date="2023-01" db="EMBL/GenBank/DDBJ databases">
        <title>Complete genome sequence of Planctobacterium marinum strain Dej080120_11.</title>
        <authorList>
            <person name="Ueki S."/>
            <person name="Maruyama F."/>
        </authorList>
    </citation>
    <scope>NUCLEOTIDE SEQUENCE</scope>
    <source>
        <strain evidence="1">Dej080120_11</strain>
    </source>
</reference>
<dbReference type="InterPro" id="IPR023214">
    <property type="entry name" value="HAD_sf"/>
</dbReference>
<dbReference type="NCBIfam" id="TIGR01509">
    <property type="entry name" value="HAD-SF-IA-v3"/>
    <property type="match status" value="1"/>
</dbReference>
<keyword evidence="2" id="KW-1185">Reference proteome</keyword>
<dbReference type="Gene3D" id="3.40.50.1000">
    <property type="entry name" value="HAD superfamily/HAD-like"/>
    <property type="match status" value="1"/>
</dbReference>
<dbReference type="Proteomes" id="UP001333710">
    <property type="component" value="Chromosome"/>
</dbReference>
<organism evidence="1 2">
    <name type="scientific">Planctobacterium marinum</name>
    <dbReference type="NCBI Taxonomy" id="1631968"/>
    <lineage>
        <taxon>Bacteria</taxon>
        <taxon>Pseudomonadati</taxon>
        <taxon>Pseudomonadota</taxon>
        <taxon>Gammaproteobacteria</taxon>
        <taxon>Alteromonadales</taxon>
        <taxon>Alteromonadaceae</taxon>
        <taxon>Planctobacterium</taxon>
    </lineage>
</organism>
<dbReference type="InterPro" id="IPR006439">
    <property type="entry name" value="HAD-SF_hydro_IA"/>
</dbReference>
<sequence>MVQQAIKGVIFDMDGTLVTSELDFAAMREAIGCPAEQDILDFIATLNCEEAREQAEQTIIDIEVAEAEHCQLIDGVPEMLKTLQQWQVPVALVTRNCRAATAIKLAKAELQFDPVLTRECAPAKPDPSALLQVANSWQIAPEHLLYVGDYLHDIHAAENASMRSMLVALQGTPDWKHNATWQCNDYTRFLDILSPLVTKSH</sequence>
<evidence type="ECO:0000313" key="1">
    <source>
        <dbReference type="EMBL" id="BDX04721.1"/>
    </source>
</evidence>
<dbReference type="SFLD" id="SFLDS00003">
    <property type="entry name" value="Haloacid_Dehalogenase"/>
    <property type="match status" value="1"/>
</dbReference>
<dbReference type="SFLD" id="SFLDG01129">
    <property type="entry name" value="C1.5:_HAD__Beta-PGM__Phosphata"/>
    <property type="match status" value="1"/>
</dbReference>